<dbReference type="EMBL" id="JADKPN010000009">
    <property type="protein sequence ID" value="MBF4764494.1"/>
    <property type="molecule type" value="Genomic_DNA"/>
</dbReference>
<sequence>MTAHTRAGVRDLAERLTLEYAGALPPGQVLAMVFRAERSLGTRSRLPDAIRLEVCEQAVRRMLTDRLAAQSWPSAS</sequence>
<keyword evidence="2" id="KW-1185">Reference proteome</keyword>
<name>A0A930VBJ1_9ACTN</name>
<dbReference type="Proteomes" id="UP000640489">
    <property type="component" value="Unassembled WGS sequence"/>
</dbReference>
<proteinExistence type="predicted"/>
<protein>
    <submittedName>
        <fullName evidence="1">Uncharacterized protein</fullName>
    </submittedName>
</protein>
<organism evidence="1 2">
    <name type="scientific">Nocardioides islandensis</name>
    <dbReference type="NCBI Taxonomy" id="433663"/>
    <lineage>
        <taxon>Bacteria</taxon>
        <taxon>Bacillati</taxon>
        <taxon>Actinomycetota</taxon>
        <taxon>Actinomycetes</taxon>
        <taxon>Propionibacteriales</taxon>
        <taxon>Nocardioidaceae</taxon>
        <taxon>Nocardioides</taxon>
    </lineage>
</organism>
<dbReference type="RefSeq" id="WP_194707680.1">
    <property type="nucleotide sequence ID" value="NZ_JADKPN010000009.1"/>
</dbReference>
<evidence type="ECO:0000313" key="1">
    <source>
        <dbReference type="EMBL" id="MBF4764494.1"/>
    </source>
</evidence>
<gene>
    <name evidence="1" type="ORF">ISU07_15280</name>
</gene>
<evidence type="ECO:0000313" key="2">
    <source>
        <dbReference type="Proteomes" id="UP000640489"/>
    </source>
</evidence>
<comment type="caution">
    <text evidence="1">The sequence shown here is derived from an EMBL/GenBank/DDBJ whole genome shotgun (WGS) entry which is preliminary data.</text>
</comment>
<dbReference type="AlphaFoldDB" id="A0A930VBJ1"/>
<reference evidence="1" key="1">
    <citation type="submission" date="2020-11" db="EMBL/GenBank/DDBJ databases">
        <title>Nocardioides sp. nov., isolated from Soil of Cynanchum wilfordii Hemsley rhizosphere.</title>
        <authorList>
            <person name="Lee J.-S."/>
            <person name="Suh M.K."/>
            <person name="Kim J.-S."/>
        </authorList>
    </citation>
    <scope>NUCLEOTIDE SEQUENCE</scope>
    <source>
        <strain evidence="1">KCTC 19275</strain>
    </source>
</reference>
<accession>A0A930VBJ1</accession>